<dbReference type="CDD" id="cd12912">
    <property type="entry name" value="PDC2_MCP_like"/>
    <property type="match status" value="1"/>
</dbReference>
<dbReference type="PANTHER" id="PTHR32089:SF112">
    <property type="entry name" value="LYSOZYME-LIKE PROTEIN-RELATED"/>
    <property type="match status" value="1"/>
</dbReference>
<dbReference type="SUPFAM" id="SSF103190">
    <property type="entry name" value="Sensory domain-like"/>
    <property type="match status" value="1"/>
</dbReference>
<feature type="domain" description="HAMP" evidence="12">
    <location>
        <begin position="295"/>
        <end position="349"/>
    </location>
</feature>
<keyword evidence="7 9" id="KW-0807">Transducer</keyword>
<dbReference type="InterPro" id="IPR029151">
    <property type="entry name" value="Sensor-like_sf"/>
</dbReference>
<dbReference type="PROSITE" id="PS50111">
    <property type="entry name" value="CHEMOTAXIS_TRANSDUC_2"/>
    <property type="match status" value="1"/>
</dbReference>
<dbReference type="InterPro" id="IPR033479">
    <property type="entry name" value="dCache_1"/>
</dbReference>
<evidence type="ECO:0000256" key="6">
    <source>
        <dbReference type="ARBA" id="ARBA00023136"/>
    </source>
</evidence>
<evidence type="ECO:0000256" key="2">
    <source>
        <dbReference type="ARBA" id="ARBA00022475"/>
    </source>
</evidence>
<dbReference type="PROSITE" id="PS50885">
    <property type="entry name" value="HAMP"/>
    <property type="match status" value="1"/>
</dbReference>
<protein>
    <submittedName>
        <fullName evidence="13">Methyl-accepting chemotaxis protein</fullName>
    </submittedName>
</protein>
<reference evidence="14" key="1">
    <citation type="submission" date="2023-07" db="EMBL/GenBank/DDBJ databases">
        <title>Thauera sp. CAU 1555 isolated from sand of Yaerae Beach.</title>
        <authorList>
            <person name="Kim W."/>
        </authorList>
    </citation>
    <scope>NUCLEOTIDE SEQUENCE [LARGE SCALE GENOMIC DNA]</scope>
    <source>
        <strain evidence="14">CAU 1555</strain>
    </source>
</reference>
<evidence type="ECO:0000256" key="4">
    <source>
        <dbReference type="ARBA" id="ARBA00022692"/>
    </source>
</evidence>
<evidence type="ECO:0000256" key="3">
    <source>
        <dbReference type="ARBA" id="ARBA00022500"/>
    </source>
</evidence>
<dbReference type="Pfam" id="PF00015">
    <property type="entry name" value="MCPsignal"/>
    <property type="match status" value="1"/>
</dbReference>
<evidence type="ECO:0000256" key="5">
    <source>
        <dbReference type="ARBA" id="ARBA00022989"/>
    </source>
</evidence>
<evidence type="ECO:0000313" key="14">
    <source>
        <dbReference type="Proteomes" id="UP000603602"/>
    </source>
</evidence>
<evidence type="ECO:0000256" key="9">
    <source>
        <dbReference type="PROSITE-ProRule" id="PRU00284"/>
    </source>
</evidence>
<dbReference type="Gene3D" id="1.10.287.950">
    <property type="entry name" value="Methyl-accepting chemotaxis protein"/>
    <property type="match status" value="1"/>
</dbReference>
<dbReference type="PANTHER" id="PTHR32089">
    <property type="entry name" value="METHYL-ACCEPTING CHEMOTAXIS PROTEIN MCPB"/>
    <property type="match status" value="1"/>
</dbReference>
<evidence type="ECO:0000256" key="1">
    <source>
        <dbReference type="ARBA" id="ARBA00004651"/>
    </source>
</evidence>
<evidence type="ECO:0000259" key="11">
    <source>
        <dbReference type="PROSITE" id="PS50111"/>
    </source>
</evidence>
<gene>
    <name evidence="13" type="ORF">IFO67_04960</name>
</gene>
<dbReference type="SUPFAM" id="SSF58104">
    <property type="entry name" value="Methyl-accepting chemotaxis protein (MCP) signaling domain"/>
    <property type="match status" value="1"/>
</dbReference>
<comment type="subcellular location">
    <subcellularLocation>
        <location evidence="1">Cell membrane</location>
        <topology evidence="1">Multi-pass membrane protein</topology>
    </subcellularLocation>
</comment>
<dbReference type="RefSeq" id="WP_187717016.1">
    <property type="nucleotide sequence ID" value="NZ_JACTAH010000001.1"/>
</dbReference>
<feature type="transmembrane region" description="Helical" evidence="10">
    <location>
        <begin position="271"/>
        <end position="295"/>
    </location>
</feature>
<dbReference type="SMART" id="SM00304">
    <property type="entry name" value="HAMP"/>
    <property type="match status" value="2"/>
</dbReference>
<dbReference type="Pfam" id="PF02743">
    <property type="entry name" value="dCache_1"/>
    <property type="match status" value="1"/>
</dbReference>
<dbReference type="CDD" id="cd12913">
    <property type="entry name" value="PDC1_MCP_like"/>
    <property type="match status" value="1"/>
</dbReference>
<keyword evidence="14" id="KW-1185">Reference proteome</keyword>
<sequence>MKSLQARLIAFVALMILLTAAVSGAVSYYQLRNLLLDSVEREGRGVAAGYVQLVSEWVGSRARQVAALREVALDEDILPWLQRFQQGGGFDLVYVGYEDRRTVFSSPQNLPAGYDPTGRPWYQGAEAAGDRSFVSKPYTDASSGLLVVSLSAAVREGGRTAAVVAADVSMDKLVKALLDNPIPGEGQAFLLHRDGTILAHATPDLVLKPVGEFSADLDPARVERIAGGDALAAIRAGGTDYFMLARAVPDTDWVLGIAMKREVVLAPLDTLLLGIVAVLALATAAAAGIASMVLSRLLSGLRRIRNALAEIAQGEGDLTARLDIRSEDEIGKVAQAFNTFLGRLHEMFRSLNDETARLTGGVRSLEDTMGTIAAESSQLADISSSNAATIEEITVAVSHIADNAGDADRLMHETGDLSANGVQQVREAASNAARTMDEVNALSTVLEQLETSSEQISGIVEVIREIADQTNLLALNAAIEAARAGEQGRGFAVVADEVRKLAERTAGATLEIGKMIERVRTETGQAASRMRTTTSEVETSVALSNAAAERIAEMQARLQEAVERIGEIALSTREQTNATTLMAQSTEQINARLLAADDALQTSRRTLSEMSAVADATERLLSGFKL</sequence>
<dbReference type="SMART" id="SM00283">
    <property type="entry name" value="MA"/>
    <property type="match status" value="1"/>
</dbReference>
<keyword evidence="6 10" id="KW-0472">Membrane</keyword>
<keyword evidence="4 10" id="KW-0812">Transmembrane</keyword>
<keyword evidence="5 10" id="KW-1133">Transmembrane helix</keyword>
<evidence type="ECO:0000256" key="8">
    <source>
        <dbReference type="ARBA" id="ARBA00029447"/>
    </source>
</evidence>
<accession>A0ABR9B9W7</accession>
<dbReference type="EMBL" id="JACYTO010000001">
    <property type="protein sequence ID" value="MBD8502222.1"/>
    <property type="molecule type" value="Genomic_DNA"/>
</dbReference>
<dbReference type="Proteomes" id="UP000603602">
    <property type="component" value="Unassembled WGS sequence"/>
</dbReference>
<evidence type="ECO:0000313" key="13">
    <source>
        <dbReference type="EMBL" id="MBD8502222.1"/>
    </source>
</evidence>
<dbReference type="Pfam" id="PF00672">
    <property type="entry name" value="HAMP"/>
    <property type="match status" value="1"/>
</dbReference>
<dbReference type="Gene3D" id="3.30.450.20">
    <property type="entry name" value="PAS domain"/>
    <property type="match status" value="2"/>
</dbReference>
<evidence type="ECO:0000256" key="10">
    <source>
        <dbReference type="SAM" id="Phobius"/>
    </source>
</evidence>
<comment type="similarity">
    <text evidence="8">Belongs to the methyl-accepting chemotaxis (MCP) protein family.</text>
</comment>
<evidence type="ECO:0000256" key="7">
    <source>
        <dbReference type="ARBA" id="ARBA00023224"/>
    </source>
</evidence>
<organism evidence="13 14">
    <name type="scientific">Thauera sedimentorum</name>
    <dbReference type="NCBI Taxonomy" id="2767595"/>
    <lineage>
        <taxon>Bacteria</taxon>
        <taxon>Pseudomonadati</taxon>
        <taxon>Pseudomonadota</taxon>
        <taxon>Betaproteobacteria</taxon>
        <taxon>Rhodocyclales</taxon>
        <taxon>Zoogloeaceae</taxon>
        <taxon>Thauera</taxon>
    </lineage>
</organism>
<dbReference type="CDD" id="cd06225">
    <property type="entry name" value="HAMP"/>
    <property type="match status" value="1"/>
</dbReference>
<dbReference type="CDD" id="cd11386">
    <property type="entry name" value="MCP_signal"/>
    <property type="match status" value="1"/>
</dbReference>
<keyword evidence="3" id="KW-0145">Chemotaxis</keyword>
<feature type="domain" description="Methyl-accepting transducer" evidence="11">
    <location>
        <begin position="354"/>
        <end position="590"/>
    </location>
</feature>
<dbReference type="InterPro" id="IPR004089">
    <property type="entry name" value="MCPsignal_dom"/>
</dbReference>
<proteinExistence type="inferred from homology"/>
<comment type="caution">
    <text evidence="13">The sequence shown here is derived from an EMBL/GenBank/DDBJ whole genome shotgun (WGS) entry which is preliminary data.</text>
</comment>
<keyword evidence="2" id="KW-1003">Cell membrane</keyword>
<dbReference type="InterPro" id="IPR003660">
    <property type="entry name" value="HAMP_dom"/>
</dbReference>
<evidence type="ECO:0000259" key="12">
    <source>
        <dbReference type="PROSITE" id="PS50885"/>
    </source>
</evidence>
<name>A0ABR9B9W7_9RHOO</name>